<dbReference type="AlphaFoldDB" id="A0A1M5ZVD4"/>
<feature type="transmembrane region" description="Helical" evidence="1">
    <location>
        <begin position="172"/>
        <end position="190"/>
    </location>
</feature>
<feature type="transmembrane region" description="Helical" evidence="1">
    <location>
        <begin position="12"/>
        <end position="30"/>
    </location>
</feature>
<dbReference type="Proteomes" id="UP000184241">
    <property type="component" value="Unassembled WGS sequence"/>
</dbReference>
<proteinExistence type="predicted"/>
<dbReference type="EMBL" id="FQXU01000011">
    <property type="protein sequence ID" value="SHI28116.1"/>
    <property type="molecule type" value="Genomic_DNA"/>
</dbReference>
<protein>
    <submittedName>
        <fullName evidence="2">Uncharacterized protein</fullName>
    </submittedName>
</protein>
<feature type="transmembrane region" description="Helical" evidence="1">
    <location>
        <begin position="83"/>
        <end position="102"/>
    </location>
</feature>
<reference evidence="2 3" key="1">
    <citation type="submission" date="2016-11" db="EMBL/GenBank/DDBJ databases">
        <authorList>
            <person name="Jaros S."/>
            <person name="Januszkiewicz K."/>
            <person name="Wedrychowicz H."/>
        </authorList>
    </citation>
    <scope>NUCLEOTIDE SEQUENCE [LARGE SCALE GENOMIC DNA]</scope>
    <source>
        <strain evidence="2 3">DSM 6191</strain>
    </source>
</reference>
<accession>A0A1M5ZVD4</accession>
<feature type="transmembrane region" description="Helical" evidence="1">
    <location>
        <begin position="108"/>
        <end position="127"/>
    </location>
</feature>
<feature type="transmembrane region" description="Helical" evidence="1">
    <location>
        <begin position="148"/>
        <end position="166"/>
    </location>
</feature>
<feature type="transmembrane region" description="Helical" evidence="1">
    <location>
        <begin position="42"/>
        <end position="62"/>
    </location>
</feature>
<evidence type="ECO:0000256" key="1">
    <source>
        <dbReference type="SAM" id="Phobius"/>
    </source>
</evidence>
<gene>
    <name evidence="2" type="ORF">SAMN02745941_03445</name>
</gene>
<evidence type="ECO:0000313" key="2">
    <source>
        <dbReference type="EMBL" id="SHI28116.1"/>
    </source>
</evidence>
<keyword evidence="1" id="KW-0472">Membrane</keyword>
<evidence type="ECO:0000313" key="3">
    <source>
        <dbReference type="Proteomes" id="UP000184241"/>
    </source>
</evidence>
<feature type="transmembrane region" description="Helical" evidence="1">
    <location>
        <begin position="202"/>
        <end position="226"/>
    </location>
</feature>
<organism evidence="2 3">
    <name type="scientific">Clostridium intestinale DSM 6191</name>
    <dbReference type="NCBI Taxonomy" id="1121320"/>
    <lineage>
        <taxon>Bacteria</taxon>
        <taxon>Bacillati</taxon>
        <taxon>Bacillota</taxon>
        <taxon>Clostridia</taxon>
        <taxon>Eubacteriales</taxon>
        <taxon>Clostridiaceae</taxon>
        <taxon>Clostridium</taxon>
    </lineage>
</organism>
<keyword evidence="1" id="KW-1133">Transmembrane helix</keyword>
<keyword evidence="1" id="KW-0812">Transmembrane</keyword>
<feature type="transmembrane region" description="Helical" evidence="1">
    <location>
        <begin position="232"/>
        <end position="253"/>
    </location>
</feature>
<sequence>MFRNYNIIRKDMIFAIIAYSLCVIYSIFISKESDYNHLKNGLIILLLFYSQLILITVNSVYINKSKTIYSKDIVQYKNSELSLRFIIFLITNLNLDRVGLRMTLGNRLAVIAIGIVSSGIIFLYQYAIRKESSILVRSRKIDKQKLEGISLLGMILYTYSIYIGRYAELDTLALKLIAFYIAIMVIFKKLKEFYVDLRKKRLLFIMVSLGVGFLINFIGAIVFIYVGEENIVDFYSIKDIMIIVGIICALPLLKVYNNVN</sequence>
<name>A0A1M5ZVD4_9CLOT</name>